<name>A0ABW7I906_9RHOB</name>
<keyword evidence="2" id="KW-1185">Reference proteome</keyword>
<organism evidence="1 2">
    <name type="scientific">Roseovarius aquimarinus</name>
    <dbReference type="NCBI Taxonomy" id="1229156"/>
    <lineage>
        <taxon>Bacteria</taxon>
        <taxon>Pseudomonadati</taxon>
        <taxon>Pseudomonadota</taxon>
        <taxon>Alphaproteobacteria</taxon>
        <taxon>Rhodobacterales</taxon>
        <taxon>Roseobacteraceae</taxon>
        <taxon>Roseovarius</taxon>
    </lineage>
</organism>
<dbReference type="Proteomes" id="UP001607157">
    <property type="component" value="Unassembled WGS sequence"/>
</dbReference>
<accession>A0ABW7I906</accession>
<reference evidence="1 2" key="1">
    <citation type="submission" date="2024-10" db="EMBL/GenBank/DDBJ databases">
        <authorList>
            <person name="Yang X.-N."/>
        </authorList>
    </citation>
    <scope>NUCLEOTIDE SEQUENCE [LARGE SCALE GENOMIC DNA]</scope>
    <source>
        <strain evidence="1 2">CAU 1059</strain>
    </source>
</reference>
<dbReference type="EMBL" id="JBIHMM010000002">
    <property type="protein sequence ID" value="MFH0254226.1"/>
    <property type="molecule type" value="Genomic_DNA"/>
</dbReference>
<evidence type="ECO:0000313" key="1">
    <source>
        <dbReference type="EMBL" id="MFH0254226.1"/>
    </source>
</evidence>
<gene>
    <name evidence="1" type="ORF">ACGRVM_09995</name>
</gene>
<sequence length="117" mass="13367">MPTDRATQDWKSRLDAEFEKLRQAGYYKEVTYNRLKSLVNAPSDRLLLNAVTERILDGEVHVFYRVLSPRNRSPVAKFSSLLDVPESILDTSTGDYIAIDPFRNVETVYTAEARLGN</sequence>
<evidence type="ECO:0000313" key="2">
    <source>
        <dbReference type="Proteomes" id="UP001607157"/>
    </source>
</evidence>
<comment type="caution">
    <text evidence="1">The sequence shown here is derived from an EMBL/GenBank/DDBJ whole genome shotgun (WGS) entry which is preliminary data.</text>
</comment>
<protein>
    <submittedName>
        <fullName evidence="1">Uncharacterized protein</fullName>
    </submittedName>
</protein>
<proteinExistence type="predicted"/>
<dbReference type="RefSeq" id="WP_394624047.1">
    <property type="nucleotide sequence ID" value="NZ_JBIHMM010000002.1"/>
</dbReference>